<dbReference type="EMBL" id="KB932202">
    <property type="protein sequence ID" value="KCV72280.1"/>
    <property type="molecule type" value="Genomic_DNA"/>
</dbReference>
<dbReference type="PROSITE" id="PS50002">
    <property type="entry name" value="SH3"/>
    <property type="match status" value="1"/>
</dbReference>
<sequence length="472" mass="50623">MTASSGPPPMSSSGTPTLSFADHFWGADDRGFDVLYAHMSAAKDTSKLVLEILETRARLEEEYAKGLQRLAKAIAGLGAGGAEDDADVPAAVVETTAPRSGSDVQIAGDYGSTKSALVTLRNEISTAAQAHQLSADTLRTEVAKPLDAFISDQSIARKQQGKIMQSAQKRLKEMKANALRAKKNESSKARAAEVLAESLERVNSQRNEKEAEKVQKKYRKAMAEAAAAEREHSEARQRLFAAHQQWTTDMVTTAALYQSLEEARLDTLRAAIWAYTNAVATTCVANDQSCERIRGSLEQCQFGRDLDIFVRRNGTGTSRPDADGNLVAAGNLDAPPSARTTLSHRPPSLTGSLTSLSSSAGSTGSAPPTETLPSSLDDTASVASFPPASAVSDAGAPPPYFNSSQAPLFYARALYDYDAQSAEEIFLREGDHIAVYETHEEPWWRGVVVESASPDQTTGRSGVFPANFTEQC</sequence>
<proteinExistence type="predicted"/>
<dbReference type="InterPro" id="IPR027267">
    <property type="entry name" value="AH/BAR_dom_sf"/>
</dbReference>
<dbReference type="STRING" id="691883.A0A058ZCZ2"/>
<evidence type="ECO:0000259" key="11">
    <source>
        <dbReference type="PROSITE" id="PS51741"/>
    </source>
</evidence>
<feature type="domain" description="F-BAR" evidence="11">
    <location>
        <begin position="18"/>
        <end position="305"/>
    </location>
</feature>
<keyword evidence="5" id="KW-0206">Cytoskeleton</keyword>
<dbReference type="GO" id="GO:0007010">
    <property type="term" value="P:cytoskeleton organization"/>
    <property type="evidence" value="ECO:0007669"/>
    <property type="project" value="TreeGrafter"/>
</dbReference>
<dbReference type="GO" id="GO:0005737">
    <property type="term" value="C:cytoplasm"/>
    <property type="evidence" value="ECO:0007669"/>
    <property type="project" value="TreeGrafter"/>
</dbReference>
<dbReference type="PANTHER" id="PTHR23065">
    <property type="entry name" value="PROLINE-SERINE-THREONINE PHOSPHATASE INTERACTING PROTEIN 1"/>
    <property type="match status" value="1"/>
</dbReference>
<dbReference type="SUPFAM" id="SSF50044">
    <property type="entry name" value="SH3-domain"/>
    <property type="match status" value="1"/>
</dbReference>
<evidence type="ECO:0000256" key="1">
    <source>
        <dbReference type="ARBA" id="ARBA00004245"/>
    </source>
</evidence>
<dbReference type="GO" id="GO:0005886">
    <property type="term" value="C:plasma membrane"/>
    <property type="evidence" value="ECO:0007669"/>
    <property type="project" value="TreeGrafter"/>
</dbReference>
<dbReference type="SUPFAM" id="SSF103657">
    <property type="entry name" value="BAR/IMD domain-like"/>
    <property type="match status" value="1"/>
</dbReference>
<organism evidence="12">
    <name type="scientific">Fonticula alba</name>
    <name type="common">Slime mold</name>
    <dbReference type="NCBI Taxonomy" id="691883"/>
    <lineage>
        <taxon>Eukaryota</taxon>
        <taxon>Rotosphaerida</taxon>
        <taxon>Fonticulaceae</taxon>
        <taxon>Fonticula</taxon>
    </lineage>
</organism>
<evidence type="ECO:0000313" key="13">
    <source>
        <dbReference type="Proteomes" id="UP000030693"/>
    </source>
</evidence>
<dbReference type="CDD" id="cd00174">
    <property type="entry name" value="SH3"/>
    <property type="match status" value="1"/>
</dbReference>
<evidence type="ECO:0000256" key="6">
    <source>
        <dbReference type="PROSITE-ProRule" id="PRU00192"/>
    </source>
</evidence>
<dbReference type="AlphaFoldDB" id="A0A058ZCZ2"/>
<dbReference type="eggNOG" id="KOG2398">
    <property type="taxonomic scope" value="Eukaryota"/>
</dbReference>
<dbReference type="PRINTS" id="PR00452">
    <property type="entry name" value="SH3DOMAIN"/>
</dbReference>
<evidence type="ECO:0000259" key="10">
    <source>
        <dbReference type="PROSITE" id="PS50002"/>
    </source>
</evidence>
<feature type="domain" description="SH3" evidence="10">
    <location>
        <begin position="406"/>
        <end position="472"/>
    </location>
</feature>
<dbReference type="SMART" id="SM00326">
    <property type="entry name" value="SH3"/>
    <property type="match status" value="1"/>
</dbReference>
<dbReference type="GO" id="GO:0043226">
    <property type="term" value="C:organelle"/>
    <property type="evidence" value="ECO:0007669"/>
    <property type="project" value="UniProtKB-ARBA"/>
</dbReference>
<keyword evidence="2 6" id="KW-0728">SH3 domain</keyword>
<gene>
    <name evidence="12" type="ORF">H696_01678</name>
</gene>
<protein>
    <recommendedName>
        <fullName evidence="14">SH3 domain-containing protein</fullName>
    </recommendedName>
</protein>
<dbReference type="Proteomes" id="UP000030693">
    <property type="component" value="Unassembled WGS sequence"/>
</dbReference>
<evidence type="ECO:0000256" key="4">
    <source>
        <dbReference type="ARBA" id="ARBA00022553"/>
    </source>
</evidence>
<evidence type="ECO:0008006" key="14">
    <source>
        <dbReference type="Google" id="ProtNLM"/>
    </source>
</evidence>
<dbReference type="SMART" id="SM00055">
    <property type="entry name" value="FCH"/>
    <property type="match status" value="1"/>
</dbReference>
<dbReference type="Pfam" id="PF00611">
    <property type="entry name" value="FCH"/>
    <property type="match status" value="1"/>
</dbReference>
<evidence type="ECO:0000256" key="2">
    <source>
        <dbReference type="ARBA" id="ARBA00022443"/>
    </source>
</evidence>
<dbReference type="InterPro" id="IPR001452">
    <property type="entry name" value="SH3_domain"/>
</dbReference>
<feature type="coiled-coil region" evidence="8">
    <location>
        <begin position="157"/>
        <end position="245"/>
    </location>
</feature>
<dbReference type="OMA" id="PIEYQNY"/>
<keyword evidence="4" id="KW-0597">Phosphoprotein</keyword>
<dbReference type="Gene3D" id="1.20.1270.60">
    <property type="entry name" value="Arfaptin homology (AH) domain/BAR domain"/>
    <property type="match status" value="1"/>
</dbReference>
<dbReference type="OrthoDB" id="27823at2759"/>
<dbReference type="Pfam" id="PF14604">
    <property type="entry name" value="SH3_9"/>
    <property type="match status" value="1"/>
</dbReference>
<dbReference type="InterPro" id="IPR001060">
    <property type="entry name" value="FCH_dom"/>
</dbReference>
<evidence type="ECO:0000256" key="7">
    <source>
        <dbReference type="PROSITE-ProRule" id="PRU01077"/>
    </source>
</evidence>
<evidence type="ECO:0000256" key="3">
    <source>
        <dbReference type="ARBA" id="ARBA00022490"/>
    </source>
</evidence>
<evidence type="ECO:0000256" key="5">
    <source>
        <dbReference type="ARBA" id="ARBA00023212"/>
    </source>
</evidence>
<dbReference type="GeneID" id="20526403"/>
<dbReference type="PROSITE" id="PS51741">
    <property type="entry name" value="F_BAR"/>
    <property type="match status" value="1"/>
</dbReference>
<dbReference type="RefSeq" id="XP_009493858.1">
    <property type="nucleotide sequence ID" value="XM_009495583.1"/>
</dbReference>
<comment type="subcellular location">
    <subcellularLocation>
        <location evidence="1">Cytoplasm</location>
        <location evidence="1">Cytoskeleton</location>
    </subcellularLocation>
</comment>
<feature type="compositionally biased region" description="Low complexity" evidence="9">
    <location>
        <begin position="346"/>
        <end position="369"/>
    </location>
</feature>
<dbReference type="GO" id="GO:0032153">
    <property type="term" value="C:cell division site"/>
    <property type="evidence" value="ECO:0007669"/>
    <property type="project" value="TreeGrafter"/>
</dbReference>
<accession>A0A058ZCZ2</accession>
<dbReference type="Gene3D" id="2.30.30.40">
    <property type="entry name" value="SH3 Domains"/>
    <property type="match status" value="1"/>
</dbReference>
<evidence type="ECO:0000256" key="9">
    <source>
        <dbReference type="SAM" id="MobiDB-lite"/>
    </source>
</evidence>
<evidence type="ECO:0000256" key="8">
    <source>
        <dbReference type="SAM" id="Coils"/>
    </source>
</evidence>
<reference evidence="12" key="1">
    <citation type="submission" date="2013-04" db="EMBL/GenBank/DDBJ databases">
        <title>The Genome Sequence of Fonticula alba ATCC 38817.</title>
        <authorList>
            <consortium name="The Broad Institute Genomics Platform"/>
            <person name="Russ C."/>
            <person name="Cuomo C."/>
            <person name="Burger G."/>
            <person name="Gray M.W."/>
            <person name="Holland P.W.H."/>
            <person name="King N."/>
            <person name="Lang F.B.F."/>
            <person name="Roger A.J."/>
            <person name="Ruiz-Trillo I."/>
            <person name="Brown M."/>
            <person name="Walker B."/>
            <person name="Young S."/>
            <person name="Zeng Q."/>
            <person name="Gargeya S."/>
            <person name="Fitzgerald M."/>
            <person name="Haas B."/>
            <person name="Abouelleil A."/>
            <person name="Allen A.W."/>
            <person name="Alvarado L."/>
            <person name="Arachchi H.M."/>
            <person name="Berlin A.M."/>
            <person name="Chapman S.B."/>
            <person name="Gainer-Dewar J."/>
            <person name="Goldberg J."/>
            <person name="Griggs A."/>
            <person name="Gujja S."/>
            <person name="Hansen M."/>
            <person name="Howarth C."/>
            <person name="Imamovic A."/>
            <person name="Ireland A."/>
            <person name="Larimer J."/>
            <person name="McCowan C."/>
            <person name="Murphy C."/>
            <person name="Pearson M."/>
            <person name="Poon T.W."/>
            <person name="Priest M."/>
            <person name="Roberts A."/>
            <person name="Saif S."/>
            <person name="Shea T."/>
            <person name="Sisk P."/>
            <person name="Sykes S."/>
            <person name="Wortman J."/>
            <person name="Nusbaum C."/>
            <person name="Birren B."/>
        </authorList>
    </citation>
    <scope>NUCLEOTIDE SEQUENCE [LARGE SCALE GENOMIC DNA]</scope>
    <source>
        <strain evidence="12">ATCC 38817</strain>
    </source>
</reference>
<feature type="region of interest" description="Disordered" evidence="9">
    <location>
        <begin position="315"/>
        <end position="380"/>
    </location>
</feature>
<keyword evidence="13" id="KW-1185">Reference proteome</keyword>
<keyword evidence="7 8" id="KW-0175">Coiled coil</keyword>
<evidence type="ECO:0000313" key="12">
    <source>
        <dbReference type="EMBL" id="KCV72280.1"/>
    </source>
</evidence>
<dbReference type="InterPro" id="IPR036028">
    <property type="entry name" value="SH3-like_dom_sf"/>
</dbReference>
<name>A0A058ZCZ2_FONAL</name>
<dbReference type="PANTHER" id="PTHR23065:SF7">
    <property type="entry name" value="NOSTRIN, ISOFORM H"/>
    <property type="match status" value="1"/>
</dbReference>
<keyword evidence="3" id="KW-0963">Cytoplasm</keyword>
<dbReference type="InterPro" id="IPR031160">
    <property type="entry name" value="F_BAR_dom"/>
</dbReference>